<evidence type="ECO:0000313" key="2">
    <source>
        <dbReference type="EMBL" id="KKL17749.1"/>
    </source>
</evidence>
<comment type="caution">
    <text evidence="2">The sequence shown here is derived from an EMBL/GenBank/DDBJ whole genome shotgun (WGS) entry which is preliminary data.</text>
</comment>
<dbReference type="EMBL" id="LAZR01039137">
    <property type="protein sequence ID" value="KKL17749.1"/>
    <property type="molecule type" value="Genomic_DNA"/>
</dbReference>
<reference evidence="2" key="1">
    <citation type="journal article" date="2015" name="Nature">
        <title>Complex archaea that bridge the gap between prokaryotes and eukaryotes.</title>
        <authorList>
            <person name="Spang A."/>
            <person name="Saw J.H."/>
            <person name="Jorgensen S.L."/>
            <person name="Zaremba-Niedzwiedzka K."/>
            <person name="Martijn J."/>
            <person name="Lind A.E."/>
            <person name="van Eijk R."/>
            <person name="Schleper C."/>
            <person name="Guy L."/>
            <person name="Ettema T.J."/>
        </authorList>
    </citation>
    <scope>NUCLEOTIDE SEQUENCE</scope>
</reference>
<dbReference type="AlphaFoldDB" id="A0A0F9B768"/>
<evidence type="ECO:0000256" key="1">
    <source>
        <dbReference type="SAM" id="MobiDB-lite"/>
    </source>
</evidence>
<accession>A0A0F9B768</accession>
<protein>
    <submittedName>
        <fullName evidence="2">Uncharacterized protein</fullName>
    </submittedName>
</protein>
<feature type="compositionally biased region" description="Polar residues" evidence="1">
    <location>
        <begin position="118"/>
        <end position="131"/>
    </location>
</feature>
<name>A0A0F9B768_9ZZZZ</name>
<gene>
    <name evidence="2" type="ORF">LCGC14_2482420</name>
</gene>
<organism evidence="2">
    <name type="scientific">marine sediment metagenome</name>
    <dbReference type="NCBI Taxonomy" id="412755"/>
    <lineage>
        <taxon>unclassified sequences</taxon>
        <taxon>metagenomes</taxon>
        <taxon>ecological metagenomes</taxon>
    </lineage>
</organism>
<feature type="region of interest" description="Disordered" evidence="1">
    <location>
        <begin position="112"/>
        <end position="148"/>
    </location>
</feature>
<proteinExistence type="predicted"/>
<sequence>MAKLNDIKDSNYLTKEDCEPALTVTISHCVEEDVSMANQPAKMKYVVYFEGQEKGMVLNLTNFQRIVQVSGRDDTDNWKGVQINLYNDPTVDFGGKLVGGIRVWVQQTAPPGIGAASAKQQSSAEPGTTNPGYVGDDPPPPTEDDIPY</sequence>